<proteinExistence type="predicted"/>
<evidence type="ECO:0000313" key="3">
    <source>
        <dbReference type="Proteomes" id="UP000005877"/>
    </source>
</evidence>
<gene>
    <name evidence="2" type="ordered locus">Mhar_2271</name>
</gene>
<evidence type="ECO:0000313" key="2">
    <source>
        <dbReference type="EMBL" id="AET65623.1"/>
    </source>
</evidence>
<protein>
    <submittedName>
        <fullName evidence="2">Uncharacterized protein</fullName>
    </submittedName>
</protein>
<dbReference type="GeneID" id="12511449"/>
<reference evidence="2 3" key="1">
    <citation type="journal article" date="2012" name="PLoS ONE">
        <title>The genome characteristics and predicted function of methyl-group oxidation pathway in the obligate aceticlastic methanogens, Methanosaeta spp.</title>
        <authorList>
            <person name="Zhu J."/>
            <person name="Zheng H."/>
            <person name="Ai G."/>
            <person name="Zhang G."/>
            <person name="Liu D."/>
            <person name="Liu X."/>
            <person name="Dong X."/>
        </authorList>
    </citation>
    <scope>NUCLEOTIDE SEQUENCE [LARGE SCALE GENOMIC DNA]</scope>
    <source>
        <strain evidence="2 3">6Ac</strain>
    </source>
</reference>
<feature type="compositionally biased region" description="Basic and acidic residues" evidence="1">
    <location>
        <begin position="149"/>
        <end position="162"/>
    </location>
</feature>
<dbReference type="OrthoDB" id="386179at2157"/>
<dbReference type="Proteomes" id="UP000005877">
    <property type="component" value="Chromosome"/>
</dbReference>
<evidence type="ECO:0000256" key="1">
    <source>
        <dbReference type="SAM" id="MobiDB-lite"/>
    </source>
</evidence>
<sequence length="191" mass="20239">MKGAFAALLLLLLIAGEAEASVFFKIVEVPAVRVSPGEDAEFTVFIQNLGSQSGYAGLIFRNIPEGLSIVGPRCTKWVDSGTRREFDCQLRVEAGDVPPGNYSFEVGIVAAGAPPEWTPVQVIVSEAGVPRTEGERDELPEEYPACPIVREEGEAPTEKPQEAEGTPGLGVPAALGAMAVALHLRGRGRRG</sequence>
<organism evidence="2 3">
    <name type="scientific">Methanothrix harundinacea (strain 6Ac)</name>
    <name type="common">Methanosaeta harundinacea</name>
    <dbReference type="NCBI Taxonomy" id="1110509"/>
    <lineage>
        <taxon>Archaea</taxon>
        <taxon>Methanobacteriati</taxon>
        <taxon>Methanobacteriota</taxon>
        <taxon>Stenosarchaea group</taxon>
        <taxon>Methanomicrobia</taxon>
        <taxon>Methanotrichales</taxon>
        <taxon>Methanotrichaceae</taxon>
        <taxon>Methanothrix</taxon>
    </lineage>
</organism>
<dbReference type="AlphaFoldDB" id="G7WQI9"/>
<dbReference type="EMBL" id="CP003117">
    <property type="protein sequence ID" value="AET65623.1"/>
    <property type="molecule type" value="Genomic_DNA"/>
</dbReference>
<dbReference type="KEGG" id="mhi:Mhar_2271"/>
<dbReference type="PATRIC" id="fig|1110509.7.peg.2512"/>
<accession>G7WQI9</accession>
<keyword evidence="3" id="KW-1185">Reference proteome</keyword>
<name>G7WQI9_METH6</name>
<dbReference type="RefSeq" id="WP_014587799.1">
    <property type="nucleotide sequence ID" value="NC_017527.1"/>
</dbReference>
<feature type="region of interest" description="Disordered" evidence="1">
    <location>
        <begin position="149"/>
        <end position="171"/>
    </location>
</feature>
<dbReference type="HOGENOM" id="CLU_1418692_0_0_2"/>